<feature type="signal peptide" evidence="1">
    <location>
        <begin position="1"/>
        <end position="24"/>
    </location>
</feature>
<accession>A0ABY2WGQ8</accession>
<proteinExistence type="predicted"/>
<name>A0ABY2WGQ8_9FLAO</name>
<gene>
    <name evidence="2" type="ORF">FGG15_18300</name>
</gene>
<dbReference type="EMBL" id="VCNI01000004">
    <property type="protein sequence ID" value="TMU50749.1"/>
    <property type="molecule type" value="Genomic_DNA"/>
</dbReference>
<keyword evidence="3" id="KW-1185">Reference proteome</keyword>
<dbReference type="Pfam" id="PF20130">
    <property type="entry name" value="DUF6520"/>
    <property type="match status" value="1"/>
</dbReference>
<sequence>MKTKILKFILPAFAIIMAVGLAFATDESNATQTGYYNHPILGVQSISTDCPDFGTVQCMEGPYQVFKDQNLTIPLYEPRE</sequence>
<dbReference type="RefSeq" id="WP_138839057.1">
    <property type="nucleotide sequence ID" value="NZ_VCNI01000004.1"/>
</dbReference>
<dbReference type="Proteomes" id="UP000751614">
    <property type="component" value="Unassembled WGS sequence"/>
</dbReference>
<organism evidence="2 3">
    <name type="scientific">Flagellimonas algicola</name>
    <dbReference type="NCBI Taxonomy" id="2583815"/>
    <lineage>
        <taxon>Bacteria</taxon>
        <taxon>Pseudomonadati</taxon>
        <taxon>Bacteroidota</taxon>
        <taxon>Flavobacteriia</taxon>
        <taxon>Flavobacteriales</taxon>
        <taxon>Flavobacteriaceae</taxon>
        <taxon>Flagellimonas</taxon>
    </lineage>
</organism>
<evidence type="ECO:0000256" key="1">
    <source>
        <dbReference type="SAM" id="SignalP"/>
    </source>
</evidence>
<protein>
    <recommendedName>
        <fullName evidence="4">Secreted protein</fullName>
    </recommendedName>
</protein>
<keyword evidence="1" id="KW-0732">Signal</keyword>
<evidence type="ECO:0008006" key="4">
    <source>
        <dbReference type="Google" id="ProtNLM"/>
    </source>
</evidence>
<comment type="caution">
    <text evidence="2">The sequence shown here is derived from an EMBL/GenBank/DDBJ whole genome shotgun (WGS) entry which is preliminary data.</text>
</comment>
<evidence type="ECO:0000313" key="2">
    <source>
        <dbReference type="EMBL" id="TMU50749.1"/>
    </source>
</evidence>
<evidence type="ECO:0000313" key="3">
    <source>
        <dbReference type="Proteomes" id="UP000751614"/>
    </source>
</evidence>
<dbReference type="InterPro" id="IPR045391">
    <property type="entry name" value="DUF6520"/>
</dbReference>
<feature type="chain" id="PRO_5046642631" description="Secreted protein" evidence="1">
    <location>
        <begin position="25"/>
        <end position="80"/>
    </location>
</feature>
<reference evidence="2 3" key="1">
    <citation type="submission" date="2019-05" db="EMBL/GenBank/DDBJ databases">
        <title>Flagellimonas sp. AsT0115, sp. nov., isolated from a marine red algae, Asparagopsis taxiformis.</title>
        <authorList>
            <person name="Kim J."/>
            <person name="Jeong S.E."/>
            <person name="Jeon C.O."/>
        </authorList>
    </citation>
    <scope>NUCLEOTIDE SEQUENCE [LARGE SCALE GENOMIC DNA]</scope>
    <source>
        <strain evidence="2 3">AsT0115</strain>
    </source>
</reference>